<organism evidence="3 4">
    <name type="scientific">Lepidothrix coronata</name>
    <name type="common">blue-crowned manakin</name>
    <dbReference type="NCBI Taxonomy" id="321398"/>
    <lineage>
        <taxon>Eukaryota</taxon>
        <taxon>Metazoa</taxon>
        <taxon>Chordata</taxon>
        <taxon>Craniata</taxon>
        <taxon>Vertebrata</taxon>
        <taxon>Euteleostomi</taxon>
        <taxon>Archelosauria</taxon>
        <taxon>Archosauria</taxon>
        <taxon>Dinosauria</taxon>
        <taxon>Saurischia</taxon>
        <taxon>Theropoda</taxon>
        <taxon>Coelurosauria</taxon>
        <taxon>Aves</taxon>
        <taxon>Neognathae</taxon>
        <taxon>Neoaves</taxon>
        <taxon>Telluraves</taxon>
        <taxon>Australaves</taxon>
        <taxon>Passeriformes</taxon>
        <taxon>Pipridae</taxon>
        <taxon>Lepidothrix</taxon>
    </lineage>
</organism>
<accession>A0A6J0J8P2</accession>
<feature type="compositionally biased region" description="Pro residues" evidence="1">
    <location>
        <begin position="50"/>
        <end position="67"/>
    </location>
</feature>
<dbReference type="AlphaFoldDB" id="A0A6J0J8P2"/>
<sequence length="197" mass="18945">MGVSAAGGTRSGPTTTGHSMARAPPGLMAASLLLLLLLLLCSATTAAPPQAAPLSPPGPPDPPPRLPGPGGLGGREPPGAPQPPRGPAADPGRIRTGLGGRGHLHRDPHGPALPLVAGGPLTPLKIGGVGGTPPRVFVSPPACVPSSIKAPALGVSGVFTGCLWGALEGSGGPSEGPGGLGGAFGVPIVALREQRGL</sequence>
<dbReference type="Proteomes" id="UP000504624">
    <property type="component" value="Unplaced"/>
</dbReference>
<name>A0A6J0J8P2_9PASS</name>
<gene>
    <name evidence="4" type="primary">LOC108510166</name>
</gene>
<evidence type="ECO:0000313" key="4">
    <source>
        <dbReference type="RefSeq" id="XP_017695340.1"/>
    </source>
</evidence>
<reference evidence="4" key="1">
    <citation type="submission" date="2025-08" db="UniProtKB">
        <authorList>
            <consortium name="RefSeq"/>
        </authorList>
    </citation>
    <scope>IDENTIFICATION</scope>
</reference>
<feature type="compositionally biased region" description="Low complexity" evidence="1">
    <location>
        <begin position="87"/>
        <end position="96"/>
    </location>
</feature>
<feature type="region of interest" description="Disordered" evidence="1">
    <location>
        <begin position="1"/>
        <end position="22"/>
    </location>
</feature>
<evidence type="ECO:0000256" key="2">
    <source>
        <dbReference type="SAM" id="SignalP"/>
    </source>
</evidence>
<keyword evidence="2" id="KW-0732">Signal</keyword>
<evidence type="ECO:0000313" key="3">
    <source>
        <dbReference type="Proteomes" id="UP000504624"/>
    </source>
</evidence>
<keyword evidence="3" id="KW-1185">Reference proteome</keyword>
<protein>
    <submittedName>
        <fullName evidence="4">Basic proline-rich protein-like</fullName>
    </submittedName>
</protein>
<proteinExistence type="predicted"/>
<evidence type="ECO:0000256" key="1">
    <source>
        <dbReference type="SAM" id="MobiDB-lite"/>
    </source>
</evidence>
<dbReference type="RefSeq" id="XP_017695340.1">
    <property type="nucleotide sequence ID" value="XM_017839851.1"/>
</dbReference>
<feature type="region of interest" description="Disordered" evidence="1">
    <location>
        <begin position="47"/>
        <end position="112"/>
    </location>
</feature>
<feature type="signal peptide" evidence="2">
    <location>
        <begin position="1"/>
        <end position="46"/>
    </location>
</feature>
<feature type="chain" id="PRO_5026846452" evidence="2">
    <location>
        <begin position="47"/>
        <end position="197"/>
    </location>
</feature>
<dbReference type="GeneID" id="108510166"/>